<proteinExistence type="predicted"/>
<organism evidence="1 2">
    <name type="scientific">Vicia faba</name>
    <name type="common">Broad bean</name>
    <name type="synonym">Faba vulgaris</name>
    <dbReference type="NCBI Taxonomy" id="3906"/>
    <lineage>
        <taxon>Eukaryota</taxon>
        <taxon>Viridiplantae</taxon>
        <taxon>Streptophyta</taxon>
        <taxon>Embryophyta</taxon>
        <taxon>Tracheophyta</taxon>
        <taxon>Spermatophyta</taxon>
        <taxon>Magnoliopsida</taxon>
        <taxon>eudicotyledons</taxon>
        <taxon>Gunneridae</taxon>
        <taxon>Pentapetalae</taxon>
        <taxon>rosids</taxon>
        <taxon>fabids</taxon>
        <taxon>Fabales</taxon>
        <taxon>Fabaceae</taxon>
        <taxon>Papilionoideae</taxon>
        <taxon>50 kb inversion clade</taxon>
        <taxon>NPAAA clade</taxon>
        <taxon>Hologalegina</taxon>
        <taxon>IRL clade</taxon>
        <taxon>Fabeae</taxon>
        <taxon>Vicia</taxon>
    </lineage>
</organism>
<dbReference type="EMBL" id="OX451735">
    <property type="protein sequence ID" value="CAI8593158.1"/>
    <property type="molecule type" value="Genomic_DNA"/>
</dbReference>
<protein>
    <submittedName>
        <fullName evidence="1">Uncharacterized protein</fullName>
    </submittedName>
</protein>
<sequence length="90" mass="10535">MEARLEFLERAYEGFVAIKEEIHEMRNLMESEKYESQRQIDQLLETVRGLTTQNDNIGYVTQSSQFWIVERSGRPQKWNSGTVFSGMTAI</sequence>
<dbReference type="AlphaFoldDB" id="A0AAV0Z7V1"/>
<keyword evidence="2" id="KW-1185">Reference proteome</keyword>
<evidence type="ECO:0000313" key="1">
    <source>
        <dbReference type="EMBL" id="CAI8593158.1"/>
    </source>
</evidence>
<name>A0AAV0Z7V1_VICFA</name>
<gene>
    <name evidence="1" type="ORF">VFH_I077200</name>
</gene>
<accession>A0AAV0Z7V1</accession>
<reference evidence="1 2" key="1">
    <citation type="submission" date="2023-01" db="EMBL/GenBank/DDBJ databases">
        <authorList>
            <person name="Kreplak J."/>
        </authorList>
    </citation>
    <scope>NUCLEOTIDE SEQUENCE [LARGE SCALE GENOMIC DNA]</scope>
</reference>
<dbReference type="Proteomes" id="UP001157006">
    <property type="component" value="Chromosome 1S"/>
</dbReference>
<evidence type="ECO:0000313" key="2">
    <source>
        <dbReference type="Proteomes" id="UP001157006"/>
    </source>
</evidence>